<reference evidence="3" key="1">
    <citation type="submission" date="2013-09" db="EMBL/GenBank/DDBJ databases">
        <title>Corchorus olitorius genome sequencing.</title>
        <authorList>
            <person name="Alam M."/>
            <person name="Haque M.S."/>
            <person name="Islam M.S."/>
            <person name="Emdad E.M."/>
            <person name="Islam M.M."/>
            <person name="Ahmed B."/>
            <person name="Halim A."/>
            <person name="Hossen Q.M.M."/>
            <person name="Hossain M.Z."/>
            <person name="Ahmed R."/>
            <person name="Khan M.M."/>
            <person name="Islam R."/>
            <person name="Rashid M.M."/>
            <person name="Khan S.A."/>
            <person name="Rahman M.S."/>
            <person name="Alam M."/>
            <person name="Yahiya A.S."/>
            <person name="Khan M.S."/>
            <person name="Azam M.S."/>
            <person name="Haque T."/>
            <person name="Lashkar M.Z.H."/>
            <person name="Akhand A.I."/>
            <person name="Morshed G."/>
            <person name="Roy S."/>
            <person name="Uddin K.S."/>
            <person name="Rabeya T."/>
            <person name="Hossain A.S."/>
            <person name="Chowdhury A."/>
            <person name="Snigdha A.R."/>
            <person name="Mortoza M.S."/>
            <person name="Matin S.A."/>
            <person name="Hoque S.M.E."/>
            <person name="Islam M.K."/>
            <person name="Roy D.K."/>
            <person name="Haider R."/>
            <person name="Moosa M.M."/>
            <person name="Elias S.M."/>
            <person name="Hasan A.M."/>
            <person name="Jahan S."/>
            <person name="Shafiuddin M."/>
            <person name="Mahmood N."/>
            <person name="Shommy N.S."/>
        </authorList>
    </citation>
    <scope>NUCLEOTIDE SEQUENCE [LARGE SCALE GENOMIC DNA]</scope>
    <source>
        <strain evidence="3">cv. O-4</strain>
    </source>
</reference>
<sequence>MGIKGFGSFSQLSSPRDGRFDSQFYEDHQNEKENNFLEFKENFSSKEEIKLTEDNQKQEMEIKCLEINGGIDSEREHPFCEDQQETAGSLLSSIM</sequence>
<dbReference type="EMBL" id="AWUE01015548">
    <property type="protein sequence ID" value="OMO96855.1"/>
    <property type="molecule type" value="Genomic_DNA"/>
</dbReference>
<feature type="region of interest" description="Disordered" evidence="1">
    <location>
        <begin position="1"/>
        <end position="27"/>
    </location>
</feature>
<proteinExistence type="predicted"/>
<evidence type="ECO:0000313" key="3">
    <source>
        <dbReference type="Proteomes" id="UP000187203"/>
    </source>
</evidence>
<organism evidence="2 3">
    <name type="scientific">Corchorus olitorius</name>
    <dbReference type="NCBI Taxonomy" id="93759"/>
    <lineage>
        <taxon>Eukaryota</taxon>
        <taxon>Viridiplantae</taxon>
        <taxon>Streptophyta</taxon>
        <taxon>Embryophyta</taxon>
        <taxon>Tracheophyta</taxon>
        <taxon>Spermatophyta</taxon>
        <taxon>Magnoliopsida</taxon>
        <taxon>eudicotyledons</taxon>
        <taxon>Gunneridae</taxon>
        <taxon>Pentapetalae</taxon>
        <taxon>rosids</taxon>
        <taxon>malvids</taxon>
        <taxon>Malvales</taxon>
        <taxon>Malvaceae</taxon>
        <taxon>Grewioideae</taxon>
        <taxon>Apeibeae</taxon>
        <taxon>Corchorus</taxon>
    </lineage>
</organism>
<accession>A0A1R3JPV5</accession>
<evidence type="ECO:0000256" key="1">
    <source>
        <dbReference type="SAM" id="MobiDB-lite"/>
    </source>
</evidence>
<evidence type="ECO:0000313" key="2">
    <source>
        <dbReference type="EMBL" id="OMO96855.1"/>
    </source>
</evidence>
<gene>
    <name evidence="2" type="ORF">COLO4_15037</name>
</gene>
<keyword evidence="3" id="KW-1185">Reference proteome</keyword>
<dbReference type="AlphaFoldDB" id="A0A1R3JPV5"/>
<protein>
    <submittedName>
        <fullName evidence="2">Uncharacterized protein</fullName>
    </submittedName>
</protein>
<feature type="compositionally biased region" description="Basic and acidic residues" evidence="1">
    <location>
        <begin position="16"/>
        <end position="27"/>
    </location>
</feature>
<dbReference type="Proteomes" id="UP000187203">
    <property type="component" value="Unassembled WGS sequence"/>
</dbReference>
<comment type="caution">
    <text evidence="2">The sequence shown here is derived from an EMBL/GenBank/DDBJ whole genome shotgun (WGS) entry which is preliminary data.</text>
</comment>
<name>A0A1R3JPV5_9ROSI</name>